<sequence length="93" mass="10052">MRALLAAHANTAWFLTAVLADAPAYRPPYQQPRYLHRQTGGASYRGMAAPAGDPGPVAADRYACPHGDYVWYRPDIGTPIGACPTHHVPLVRA</sequence>
<dbReference type="Proteomes" id="UP000199013">
    <property type="component" value="Unassembled WGS sequence"/>
</dbReference>
<organism evidence="1 2">
    <name type="scientific">Candidatus Protofrankia californiensis</name>
    <dbReference type="NCBI Taxonomy" id="1839754"/>
    <lineage>
        <taxon>Bacteria</taxon>
        <taxon>Bacillati</taxon>
        <taxon>Actinomycetota</taxon>
        <taxon>Actinomycetes</taxon>
        <taxon>Frankiales</taxon>
        <taxon>Frankiaceae</taxon>
        <taxon>Protofrankia</taxon>
    </lineage>
</organism>
<name>A0A1C3P556_9ACTN</name>
<evidence type="ECO:0000313" key="2">
    <source>
        <dbReference type="Proteomes" id="UP000199013"/>
    </source>
</evidence>
<evidence type="ECO:0000313" key="1">
    <source>
        <dbReference type="EMBL" id="SBW24955.1"/>
    </source>
</evidence>
<dbReference type="AlphaFoldDB" id="A0A1C3P556"/>
<gene>
    <name evidence="1" type="ORF">FDG2_4362</name>
</gene>
<protein>
    <submittedName>
        <fullName evidence="1">Uncharacterized protein</fullName>
    </submittedName>
</protein>
<accession>A0A1C3P556</accession>
<keyword evidence="2" id="KW-1185">Reference proteome</keyword>
<reference evidence="2" key="1">
    <citation type="submission" date="2016-02" db="EMBL/GenBank/DDBJ databases">
        <authorList>
            <person name="Wibberg D."/>
        </authorList>
    </citation>
    <scope>NUCLEOTIDE SEQUENCE [LARGE SCALE GENOMIC DNA]</scope>
</reference>
<dbReference type="EMBL" id="FLUV01001826">
    <property type="protein sequence ID" value="SBW24955.1"/>
    <property type="molecule type" value="Genomic_DNA"/>
</dbReference>
<proteinExistence type="predicted"/>